<reference evidence="1" key="1">
    <citation type="submission" date="2022-03" db="EMBL/GenBank/DDBJ databases">
        <authorList>
            <person name="Sayadi A."/>
        </authorList>
    </citation>
    <scope>NUCLEOTIDE SEQUENCE</scope>
</reference>
<organism evidence="1 2">
    <name type="scientific">Acanthoscelides obtectus</name>
    <name type="common">Bean weevil</name>
    <name type="synonym">Bruchus obtectus</name>
    <dbReference type="NCBI Taxonomy" id="200917"/>
    <lineage>
        <taxon>Eukaryota</taxon>
        <taxon>Metazoa</taxon>
        <taxon>Ecdysozoa</taxon>
        <taxon>Arthropoda</taxon>
        <taxon>Hexapoda</taxon>
        <taxon>Insecta</taxon>
        <taxon>Pterygota</taxon>
        <taxon>Neoptera</taxon>
        <taxon>Endopterygota</taxon>
        <taxon>Coleoptera</taxon>
        <taxon>Polyphaga</taxon>
        <taxon>Cucujiformia</taxon>
        <taxon>Chrysomeloidea</taxon>
        <taxon>Chrysomelidae</taxon>
        <taxon>Bruchinae</taxon>
        <taxon>Bruchini</taxon>
        <taxon>Acanthoscelides</taxon>
    </lineage>
</organism>
<dbReference type="AlphaFoldDB" id="A0A9P0JZ70"/>
<keyword evidence="2" id="KW-1185">Reference proteome</keyword>
<comment type="caution">
    <text evidence="1">The sequence shown here is derived from an EMBL/GenBank/DDBJ whole genome shotgun (WGS) entry which is preliminary data.</text>
</comment>
<name>A0A9P0JZ70_ACAOB</name>
<dbReference type="EMBL" id="CAKOFQ010006713">
    <property type="protein sequence ID" value="CAH1964133.1"/>
    <property type="molecule type" value="Genomic_DNA"/>
</dbReference>
<evidence type="ECO:0000313" key="2">
    <source>
        <dbReference type="Proteomes" id="UP001152888"/>
    </source>
</evidence>
<proteinExistence type="predicted"/>
<gene>
    <name evidence="1" type="ORF">ACAOBT_LOCUS5603</name>
</gene>
<dbReference type="Proteomes" id="UP001152888">
    <property type="component" value="Unassembled WGS sequence"/>
</dbReference>
<protein>
    <submittedName>
        <fullName evidence="1">Uncharacterized protein</fullName>
    </submittedName>
</protein>
<evidence type="ECO:0000313" key="1">
    <source>
        <dbReference type="EMBL" id="CAH1964133.1"/>
    </source>
</evidence>
<accession>A0A9P0JZ70</accession>
<sequence length="90" mass="10622">MFKNLILYPRILQRKKNMLQQVQNMMTTSGNIRCTYGACTVARYSLLRRDKSQHIIKSTSLPGNYLKEIKKVEKRISPFYLALNSQNRRL</sequence>